<sequence length="382" mass="40676">MTAAGPIRTDVLDPLDWRVFARDHWDRRPVVLRPAGPGTAPFDRNEVFESAVVAAQFAVTAARAELTVGSRLLTDPGDLLPLQEDGSFARYDLRLAGRTEGQPFALAVHALHAGHHPLWARERSFLAGLWDEVGRPHGAVSTTLTHSTREPLVPAEAAREARFVCLLTGRRHLRVTDGDGTTSVAATVPGDLLYLPPGHAWSADPAPRPVTTVRVGVPRDAHPHCPPPHPHEPDPPGRPGGDDILVRGDGDAAGALPAVLAGALDAFRLAARPAATERRLVREALRHATDGGLRPVPPAARPGWFTDDDVVRAVEPVLWAPGAGRRPVAACGHVTETDLSEAELAAFLGVLNAGRPVAVVELTPPARNLLSVLAGFRAIERL</sequence>
<evidence type="ECO:0008006" key="4">
    <source>
        <dbReference type="Google" id="ProtNLM"/>
    </source>
</evidence>
<organism evidence="2 3">
    <name type="scientific">Streptomyces xanthii</name>
    <dbReference type="NCBI Taxonomy" id="2768069"/>
    <lineage>
        <taxon>Bacteria</taxon>
        <taxon>Bacillati</taxon>
        <taxon>Actinomycetota</taxon>
        <taxon>Actinomycetes</taxon>
        <taxon>Kitasatosporales</taxon>
        <taxon>Streptomycetaceae</taxon>
        <taxon>Streptomyces</taxon>
    </lineage>
</organism>
<keyword evidence="3" id="KW-1185">Reference proteome</keyword>
<evidence type="ECO:0000313" key="2">
    <source>
        <dbReference type="EMBL" id="QNS03019.1"/>
    </source>
</evidence>
<dbReference type="Proteomes" id="UP000516428">
    <property type="component" value="Chromosome"/>
</dbReference>
<accession>A0A7H1B2R4</accession>
<dbReference type="EMBL" id="CP061281">
    <property type="protein sequence ID" value="QNS03019.1"/>
    <property type="molecule type" value="Genomic_DNA"/>
</dbReference>
<name>A0A7H1B2R4_9ACTN</name>
<evidence type="ECO:0000313" key="3">
    <source>
        <dbReference type="Proteomes" id="UP000516428"/>
    </source>
</evidence>
<evidence type="ECO:0000256" key="1">
    <source>
        <dbReference type="SAM" id="MobiDB-lite"/>
    </source>
</evidence>
<dbReference type="RefSeq" id="WP_188335774.1">
    <property type="nucleotide sequence ID" value="NZ_CP061281.1"/>
</dbReference>
<protein>
    <recommendedName>
        <fullName evidence="4">Cupin</fullName>
    </recommendedName>
</protein>
<gene>
    <name evidence="2" type="ORF">IAG42_04860</name>
</gene>
<reference evidence="2 3" key="1">
    <citation type="submission" date="2020-09" db="EMBL/GenBank/DDBJ databases">
        <title>A novel species.</title>
        <authorList>
            <person name="Gao J."/>
        </authorList>
    </citation>
    <scope>NUCLEOTIDE SEQUENCE [LARGE SCALE GENOMIC DNA]</scope>
    <source>
        <strain evidence="2 3">CRXT-Y-14</strain>
    </source>
</reference>
<dbReference type="KEGG" id="sxn:IAG42_04860"/>
<feature type="region of interest" description="Disordered" evidence="1">
    <location>
        <begin position="217"/>
        <end position="249"/>
    </location>
</feature>
<proteinExistence type="predicted"/>
<dbReference type="AlphaFoldDB" id="A0A7H1B2R4"/>